<dbReference type="Pfam" id="PF12860">
    <property type="entry name" value="PAS_7"/>
    <property type="match status" value="1"/>
</dbReference>
<sequence>MISWGFNGALTILTQNHPVAEAYFVGNHMSVELLSTLASLIIGSLCIAFLALYGFAWMAARKEKSEAITLRDQDNDIVFLFDDEKLVNATVSAQSVLAAAANVGSDWSRLLSVTISKFPTLQKEIIELADRGTLIIESRDGSSVMKCEWRNGLARLTLLDRETEHSHIELDRHSLMAMEQELETLRATTENVPYLVWRELADGTISWANAAYIALADSMVQNGDIPSWPPMSLFDTSRLTNVGAKDSRRLTLKDQNGGTHWFEVFRFEMGGDFLFTANSADHTVKAEETLREFTQTLTKTFSHLTIGLAVFDRNRRLALFNPALTDLTALSVEFLISRPVLTTFLDRLRDSQMMPEPKDYKSWRQEMAALESAAEDGTYQEVWTLPGGMTYRISGRPHPDGAIAFLFEDISAEMSLTRRFRSEIETGQAVLDSLPEAIAVFNSEGMLMMANSAYTSLWGLEQMEGISETSIVEATRIWHSKCAPSPLWNDIREFVSRVGAREEWTGTTRLWDGRRLTCRFAPLPSGQTLVGFAPEARGSVVRPTLRPQADSQFVEM</sequence>
<dbReference type="PROSITE" id="PS50112">
    <property type="entry name" value="PAS"/>
    <property type="match status" value="1"/>
</dbReference>
<dbReference type="EMBL" id="FNBL01000004">
    <property type="protein sequence ID" value="SDF47614.1"/>
    <property type="molecule type" value="Genomic_DNA"/>
</dbReference>
<reference evidence="3 4" key="1">
    <citation type="submission" date="2016-10" db="EMBL/GenBank/DDBJ databases">
        <authorList>
            <person name="de Groot N.N."/>
        </authorList>
    </citation>
    <scope>NUCLEOTIDE SEQUENCE [LARGE SCALE GENOMIC DNA]</scope>
    <source>
        <strain evidence="3 4">DSM 27375</strain>
    </source>
</reference>
<dbReference type="SMART" id="SM00091">
    <property type="entry name" value="PAS"/>
    <property type="match status" value="3"/>
</dbReference>
<dbReference type="Proteomes" id="UP000182284">
    <property type="component" value="Unassembled WGS sequence"/>
</dbReference>
<gene>
    <name evidence="3" type="ORF">SAMN04488117_104260</name>
</gene>
<proteinExistence type="predicted"/>
<dbReference type="InterPro" id="IPR035965">
    <property type="entry name" value="PAS-like_dom_sf"/>
</dbReference>
<evidence type="ECO:0000313" key="4">
    <source>
        <dbReference type="Proteomes" id="UP000182284"/>
    </source>
</evidence>
<evidence type="ECO:0000259" key="2">
    <source>
        <dbReference type="PROSITE" id="PS50112"/>
    </source>
</evidence>
<dbReference type="AlphaFoldDB" id="A0A1G7LE68"/>
<name>A0A1G7LE68_9RHOB</name>
<keyword evidence="1" id="KW-0472">Membrane</keyword>
<protein>
    <submittedName>
        <fullName evidence="3">PAS domain-containing protein</fullName>
    </submittedName>
</protein>
<dbReference type="Pfam" id="PF13188">
    <property type="entry name" value="PAS_8"/>
    <property type="match status" value="1"/>
</dbReference>
<evidence type="ECO:0000256" key="1">
    <source>
        <dbReference type="SAM" id="Phobius"/>
    </source>
</evidence>
<organism evidence="3 4">
    <name type="scientific">Celeribacter baekdonensis</name>
    <dbReference type="NCBI Taxonomy" id="875171"/>
    <lineage>
        <taxon>Bacteria</taxon>
        <taxon>Pseudomonadati</taxon>
        <taxon>Pseudomonadota</taxon>
        <taxon>Alphaproteobacteria</taxon>
        <taxon>Rhodobacterales</taxon>
        <taxon>Roseobacteraceae</taxon>
        <taxon>Celeribacter</taxon>
    </lineage>
</organism>
<accession>A0A1G7LE68</accession>
<feature type="transmembrane region" description="Helical" evidence="1">
    <location>
        <begin position="33"/>
        <end position="55"/>
    </location>
</feature>
<dbReference type="Gene3D" id="3.30.450.20">
    <property type="entry name" value="PAS domain"/>
    <property type="match status" value="2"/>
</dbReference>
<keyword evidence="1" id="KW-0812">Transmembrane</keyword>
<dbReference type="SUPFAM" id="SSF55785">
    <property type="entry name" value="PYP-like sensor domain (PAS domain)"/>
    <property type="match status" value="2"/>
</dbReference>
<evidence type="ECO:0000313" key="3">
    <source>
        <dbReference type="EMBL" id="SDF47614.1"/>
    </source>
</evidence>
<dbReference type="InterPro" id="IPR000014">
    <property type="entry name" value="PAS"/>
</dbReference>
<keyword evidence="1" id="KW-1133">Transmembrane helix</keyword>
<dbReference type="OrthoDB" id="9797304at2"/>
<feature type="domain" description="PAS" evidence="2">
    <location>
        <begin position="423"/>
        <end position="473"/>
    </location>
</feature>